<dbReference type="SMART" id="SM00867">
    <property type="entry name" value="YceI"/>
    <property type="match status" value="1"/>
</dbReference>
<sequence length="188" mass="20383">MKRITLLALAATFSTAALAAPEVYTIDANHTLPRFSYSHFGYSTQLSRFDKVSGKLVLDRQAKSGSVDVTIDTTSVDTGSSLFNQHIQSADFLDTAQYPAATFTSNKLRFEGENLVEVDGVLKLKGISKPVVLTVTSFKCMPHPMLKKDACGANATTVIKRTDFNMGKYAPNVGDDVTVTLPVEAIKE</sequence>
<evidence type="ECO:0000313" key="4">
    <source>
        <dbReference type="Proteomes" id="UP000325755"/>
    </source>
</evidence>
<protein>
    <submittedName>
        <fullName evidence="3">YceI family protein</fullName>
    </submittedName>
</protein>
<dbReference type="Pfam" id="PF04264">
    <property type="entry name" value="YceI"/>
    <property type="match status" value="1"/>
</dbReference>
<gene>
    <name evidence="3" type="ORF">F6R98_02270</name>
</gene>
<feature type="signal peptide" evidence="1">
    <location>
        <begin position="1"/>
        <end position="19"/>
    </location>
</feature>
<dbReference type="FunCoup" id="A0A5Q0BHF6">
    <property type="interactions" value="117"/>
</dbReference>
<proteinExistence type="predicted"/>
<keyword evidence="1" id="KW-0732">Signal</keyword>
<accession>A0A5Q0BHF6</accession>
<dbReference type="Proteomes" id="UP000325755">
    <property type="component" value="Chromosome"/>
</dbReference>
<keyword evidence="4" id="KW-1185">Reference proteome</keyword>
<dbReference type="EMBL" id="CP044205">
    <property type="protein sequence ID" value="QFY41594.1"/>
    <property type="molecule type" value="Genomic_DNA"/>
</dbReference>
<evidence type="ECO:0000256" key="1">
    <source>
        <dbReference type="SAM" id="SignalP"/>
    </source>
</evidence>
<organism evidence="3 4">
    <name type="scientific">Candidatus Methylospira mobilis</name>
    <dbReference type="NCBI Taxonomy" id="1808979"/>
    <lineage>
        <taxon>Bacteria</taxon>
        <taxon>Pseudomonadati</taxon>
        <taxon>Pseudomonadota</taxon>
        <taxon>Gammaproteobacteria</taxon>
        <taxon>Methylococcales</taxon>
        <taxon>Methylococcaceae</taxon>
        <taxon>Candidatus Methylospira</taxon>
    </lineage>
</organism>
<dbReference type="InterPro" id="IPR036761">
    <property type="entry name" value="TTHA0802/YceI-like_sf"/>
</dbReference>
<dbReference type="PANTHER" id="PTHR34406">
    <property type="entry name" value="PROTEIN YCEI"/>
    <property type="match status" value="1"/>
</dbReference>
<reference evidence="3 4" key="1">
    <citation type="submission" date="2019-09" db="EMBL/GenBank/DDBJ databases">
        <title>Ecophysiology of the spiral-shaped methanotroph Methylospira mobilis as revealed by the complete genome sequence.</title>
        <authorList>
            <person name="Oshkin I.Y."/>
            <person name="Dedysh S.N."/>
            <person name="Miroshnikov K."/>
            <person name="Danilova O.V."/>
            <person name="Hakobyan A."/>
            <person name="Liesack W."/>
        </authorList>
    </citation>
    <scope>NUCLEOTIDE SEQUENCE [LARGE SCALE GENOMIC DNA]</scope>
    <source>
        <strain evidence="3 4">Shm1</strain>
    </source>
</reference>
<dbReference type="OrthoDB" id="9811006at2"/>
<dbReference type="AlphaFoldDB" id="A0A5Q0BHF6"/>
<dbReference type="InterPro" id="IPR007372">
    <property type="entry name" value="Lipid/polyisoprenoid-bd_YceI"/>
</dbReference>
<evidence type="ECO:0000259" key="2">
    <source>
        <dbReference type="SMART" id="SM00867"/>
    </source>
</evidence>
<feature type="domain" description="Lipid/polyisoprenoid-binding YceI-like" evidence="2">
    <location>
        <begin position="23"/>
        <end position="186"/>
    </location>
</feature>
<dbReference type="Gene3D" id="2.40.128.110">
    <property type="entry name" value="Lipid/polyisoprenoid-binding, YceI-like"/>
    <property type="match status" value="1"/>
</dbReference>
<evidence type="ECO:0000313" key="3">
    <source>
        <dbReference type="EMBL" id="QFY41594.1"/>
    </source>
</evidence>
<dbReference type="PANTHER" id="PTHR34406:SF2">
    <property type="entry name" value="PERIPLASMIC PROTEIN"/>
    <property type="match status" value="1"/>
</dbReference>
<dbReference type="SUPFAM" id="SSF101874">
    <property type="entry name" value="YceI-like"/>
    <property type="match status" value="1"/>
</dbReference>
<name>A0A5Q0BHF6_9GAMM</name>
<dbReference type="RefSeq" id="WP_153247577.1">
    <property type="nucleotide sequence ID" value="NZ_CP044205.1"/>
</dbReference>
<dbReference type="InParanoid" id="A0A5Q0BHF6"/>
<dbReference type="KEGG" id="mmob:F6R98_02270"/>
<feature type="chain" id="PRO_5024802959" evidence="1">
    <location>
        <begin position="20"/>
        <end position="188"/>
    </location>
</feature>